<dbReference type="InterPro" id="IPR001828">
    <property type="entry name" value="ANF_lig-bd_rcpt"/>
</dbReference>
<name>A0A815QXP7_9BILA</name>
<dbReference type="InterPro" id="IPR028082">
    <property type="entry name" value="Peripla_BP_I"/>
</dbReference>
<evidence type="ECO:0000256" key="4">
    <source>
        <dbReference type="ARBA" id="ARBA00023136"/>
    </source>
</evidence>
<keyword evidence="2" id="KW-0812">Transmembrane</keyword>
<dbReference type="PANTHER" id="PTHR34836:SF8">
    <property type="entry name" value="BNAC04G37200D PROTEIN"/>
    <property type="match status" value="1"/>
</dbReference>
<feature type="non-terminal residue" evidence="8">
    <location>
        <position position="433"/>
    </location>
</feature>
<reference evidence="8" key="1">
    <citation type="submission" date="2021-02" db="EMBL/GenBank/DDBJ databases">
        <authorList>
            <person name="Nowell W R."/>
        </authorList>
    </citation>
    <scope>NUCLEOTIDE SEQUENCE</scope>
</reference>
<dbReference type="InterPro" id="IPR000337">
    <property type="entry name" value="GPCR_3"/>
</dbReference>
<dbReference type="GO" id="GO:0016020">
    <property type="term" value="C:membrane"/>
    <property type="evidence" value="ECO:0007669"/>
    <property type="project" value="UniProtKB-SubCell"/>
</dbReference>
<dbReference type="Proteomes" id="UP000663889">
    <property type="component" value="Unassembled WGS sequence"/>
</dbReference>
<evidence type="ECO:0000313" key="9">
    <source>
        <dbReference type="Proteomes" id="UP000663889"/>
    </source>
</evidence>
<keyword evidence="3" id="KW-1133">Transmembrane helix</keyword>
<evidence type="ECO:0000256" key="1">
    <source>
        <dbReference type="ARBA" id="ARBA00004141"/>
    </source>
</evidence>
<dbReference type="Pfam" id="PF01094">
    <property type="entry name" value="ANF_receptor"/>
    <property type="match status" value="1"/>
</dbReference>
<evidence type="ECO:0000313" key="8">
    <source>
        <dbReference type="EMBL" id="CAF1468462.1"/>
    </source>
</evidence>
<dbReference type="PANTHER" id="PTHR34836">
    <property type="entry name" value="OS06G0188250 PROTEIN"/>
    <property type="match status" value="1"/>
</dbReference>
<dbReference type="EMBL" id="CAJNOU010005154">
    <property type="protein sequence ID" value="CAF1468462.1"/>
    <property type="molecule type" value="Genomic_DNA"/>
</dbReference>
<evidence type="ECO:0000256" key="5">
    <source>
        <dbReference type="ARBA" id="ARBA00023170"/>
    </source>
</evidence>
<comment type="caution">
    <text evidence="8">The sequence shown here is derived from an EMBL/GenBank/DDBJ whole genome shotgun (WGS) entry which is preliminary data.</text>
</comment>
<dbReference type="Gene3D" id="3.40.50.2300">
    <property type="match status" value="2"/>
</dbReference>
<dbReference type="SUPFAM" id="SSF53822">
    <property type="entry name" value="Periplasmic binding protein-like I"/>
    <property type="match status" value="1"/>
</dbReference>
<dbReference type="AlphaFoldDB" id="A0A815QXP7"/>
<evidence type="ECO:0000256" key="6">
    <source>
        <dbReference type="ARBA" id="ARBA00023180"/>
    </source>
</evidence>
<gene>
    <name evidence="8" type="ORF">SEV965_LOCUS34527</name>
</gene>
<dbReference type="PRINTS" id="PR01176">
    <property type="entry name" value="GABABRECEPTR"/>
</dbReference>
<dbReference type="GO" id="GO:0004930">
    <property type="term" value="F:G protein-coupled receptor activity"/>
    <property type="evidence" value="ECO:0007669"/>
    <property type="project" value="InterPro"/>
</dbReference>
<comment type="subcellular location">
    <subcellularLocation>
        <location evidence="1">Membrane</location>
        <topology evidence="1">Multi-pass membrane protein</topology>
    </subcellularLocation>
</comment>
<sequence>MFKAALVLSQQYNIKIDGEFIGWQAAQTGGNAIGALRSTCQAVITANVIGIVGPAYSREASIIAAFAHSDNIPAISYAATEPDLSDRNAYPNFYRTVTSDAAVTLPIVKLFTRYNWTSCIIIYQNDEFGSGGTEVISNAFSENNLIISKFIVFDIATQHIRGDLKDILSTTPTRIIIVWADDYHTSLILQIALNFDVLGPYFTWILSSKVSFNFFNQTMYTKLIGMLILEPIIGSVVNAPFNTTLLNAAYQIWQQYEPETFPGSTKVNYYALFAFDATWALIQSLQQFCSTYTNSSSPCISIVNNSFCFDRHLLNATSFLNTISTTEFLGVSGPVKFSANVTDRIDGIYYVIRNIQPSTNNIELVPVLQWSNSDNWKTYTQADVIIWPGNTLIPPTGFAGLKGINLRICIIESMPFIIRTDIIEQNQTKLSGY</sequence>
<evidence type="ECO:0000256" key="3">
    <source>
        <dbReference type="ARBA" id="ARBA00022989"/>
    </source>
</evidence>
<feature type="domain" description="Receptor ligand binding region" evidence="7">
    <location>
        <begin position="38"/>
        <end position="351"/>
    </location>
</feature>
<protein>
    <recommendedName>
        <fullName evidence="7">Receptor ligand binding region domain-containing protein</fullName>
    </recommendedName>
</protein>
<evidence type="ECO:0000259" key="7">
    <source>
        <dbReference type="Pfam" id="PF01094"/>
    </source>
</evidence>
<keyword evidence="5" id="KW-0675">Receptor</keyword>
<organism evidence="8 9">
    <name type="scientific">Rotaria sordida</name>
    <dbReference type="NCBI Taxonomy" id="392033"/>
    <lineage>
        <taxon>Eukaryota</taxon>
        <taxon>Metazoa</taxon>
        <taxon>Spiralia</taxon>
        <taxon>Gnathifera</taxon>
        <taxon>Rotifera</taxon>
        <taxon>Eurotatoria</taxon>
        <taxon>Bdelloidea</taxon>
        <taxon>Philodinida</taxon>
        <taxon>Philodinidae</taxon>
        <taxon>Rotaria</taxon>
    </lineage>
</organism>
<keyword evidence="4" id="KW-0472">Membrane</keyword>
<accession>A0A815QXP7</accession>
<dbReference type="InterPro" id="IPR015683">
    <property type="entry name" value="Ionotropic_Glu_rcpt"/>
</dbReference>
<proteinExistence type="predicted"/>
<evidence type="ECO:0000256" key="2">
    <source>
        <dbReference type="ARBA" id="ARBA00022692"/>
    </source>
</evidence>
<keyword evidence="6" id="KW-0325">Glycoprotein</keyword>
<dbReference type="PRINTS" id="PR00248">
    <property type="entry name" value="GPCRMGR"/>
</dbReference>